<evidence type="ECO:0000313" key="2">
    <source>
        <dbReference type="Proteomes" id="UP000663874"/>
    </source>
</evidence>
<dbReference type="CDD" id="cd00022">
    <property type="entry name" value="BIR"/>
    <property type="match status" value="1"/>
</dbReference>
<evidence type="ECO:0000313" key="1">
    <source>
        <dbReference type="EMBL" id="CAF4342390.1"/>
    </source>
</evidence>
<dbReference type="PANTHER" id="PTHR10044">
    <property type="entry name" value="INHIBITOR OF APOPTOSIS"/>
    <property type="match status" value="1"/>
</dbReference>
<reference evidence="1" key="1">
    <citation type="submission" date="2021-02" db="EMBL/GenBank/DDBJ databases">
        <authorList>
            <person name="Nowell W R."/>
        </authorList>
    </citation>
    <scope>NUCLEOTIDE SEQUENCE</scope>
</reference>
<dbReference type="Pfam" id="PF00653">
    <property type="entry name" value="BIR"/>
    <property type="match status" value="1"/>
</dbReference>
<accession>A0A820KHK5</accession>
<comment type="caution">
    <text evidence="1">The sequence shown here is derived from an EMBL/GenBank/DDBJ whole genome shotgun (WGS) entry which is preliminary data.</text>
</comment>
<dbReference type="SMART" id="SM00238">
    <property type="entry name" value="BIR"/>
    <property type="match status" value="1"/>
</dbReference>
<dbReference type="GO" id="GO:0005634">
    <property type="term" value="C:nucleus"/>
    <property type="evidence" value="ECO:0007669"/>
    <property type="project" value="TreeGrafter"/>
</dbReference>
<gene>
    <name evidence="1" type="ORF">FNK824_LOCUS42066</name>
</gene>
<dbReference type="EMBL" id="CAJOBE010046106">
    <property type="protein sequence ID" value="CAF4342390.1"/>
    <property type="molecule type" value="Genomic_DNA"/>
</dbReference>
<proteinExistence type="predicted"/>
<sequence length="183" mass="20463">SNVCASFVPPTTAVEKISMPNEQENPSKRRKIETIDSGSVSNTLLETSLLQQVRRRTFSHWPHRTIPSSTQMMEAGFFNCNVDDRVICMYCNLICQQWTPNTDDPCEVHKTLSPNCIYVKAKLIRPSVSSLIIVNEDSTDATGDNRLSTSHNLGPLRSNDIKFTASCNPAYSEIPKRHASFAT</sequence>
<name>A0A820KHK5_9BILA</name>
<dbReference type="PANTHER" id="PTHR10044:SF139">
    <property type="entry name" value="DEATH-ASSOCIATED INHIBITOR OF APOPTOSIS 2"/>
    <property type="match status" value="1"/>
</dbReference>
<feature type="non-terminal residue" evidence="1">
    <location>
        <position position="183"/>
    </location>
</feature>
<dbReference type="InterPro" id="IPR001370">
    <property type="entry name" value="BIR_rpt"/>
</dbReference>
<dbReference type="GO" id="GO:0051726">
    <property type="term" value="P:regulation of cell cycle"/>
    <property type="evidence" value="ECO:0007669"/>
    <property type="project" value="TreeGrafter"/>
</dbReference>
<dbReference type="GO" id="GO:0005737">
    <property type="term" value="C:cytoplasm"/>
    <property type="evidence" value="ECO:0007669"/>
    <property type="project" value="TreeGrafter"/>
</dbReference>
<dbReference type="Gene3D" id="1.10.1170.10">
    <property type="entry name" value="Inhibitor Of Apoptosis Protein (2mihbC-IAP-1), Chain A"/>
    <property type="match status" value="1"/>
</dbReference>
<feature type="non-terminal residue" evidence="1">
    <location>
        <position position="1"/>
    </location>
</feature>
<dbReference type="PROSITE" id="PS50143">
    <property type="entry name" value="BIR_REPEAT_2"/>
    <property type="match status" value="1"/>
</dbReference>
<dbReference type="InterPro" id="IPR050784">
    <property type="entry name" value="IAP"/>
</dbReference>
<organism evidence="1 2">
    <name type="scientific">Rotaria sordida</name>
    <dbReference type="NCBI Taxonomy" id="392033"/>
    <lineage>
        <taxon>Eukaryota</taxon>
        <taxon>Metazoa</taxon>
        <taxon>Spiralia</taxon>
        <taxon>Gnathifera</taxon>
        <taxon>Rotifera</taxon>
        <taxon>Eurotatoria</taxon>
        <taxon>Bdelloidea</taxon>
        <taxon>Philodinida</taxon>
        <taxon>Philodinidae</taxon>
        <taxon>Rotaria</taxon>
    </lineage>
</organism>
<dbReference type="SUPFAM" id="SSF57924">
    <property type="entry name" value="Inhibitor of apoptosis (IAP) repeat"/>
    <property type="match status" value="1"/>
</dbReference>
<dbReference type="AlphaFoldDB" id="A0A820KHK5"/>
<protein>
    <recommendedName>
        <fullName evidence="3">Inhibitor of apoptosis 2</fullName>
    </recommendedName>
</protein>
<evidence type="ECO:0008006" key="3">
    <source>
        <dbReference type="Google" id="ProtNLM"/>
    </source>
</evidence>
<dbReference type="Proteomes" id="UP000663874">
    <property type="component" value="Unassembled WGS sequence"/>
</dbReference>